<dbReference type="InterPro" id="IPR039941">
    <property type="entry name" value="TT30"/>
</dbReference>
<dbReference type="GO" id="GO:0030992">
    <property type="term" value="C:intraciliary transport particle B"/>
    <property type="evidence" value="ECO:0007669"/>
    <property type="project" value="TreeGrafter"/>
</dbReference>
<keyword evidence="6 8" id="KW-0969">Cilium</keyword>
<dbReference type="PANTHER" id="PTHR20931">
    <property type="entry name" value="TETRATRICOPEPTIDE REPEAT PROTEIN 30"/>
    <property type="match status" value="1"/>
</dbReference>
<name>A0AAW1D278_9HEMI</name>
<evidence type="ECO:0000256" key="8">
    <source>
        <dbReference type="RuleBase" id="RU367070"/>
    </source>
</evidence>
<comment type="similarity">
    <text evidence="2 8">Belongs to the TTC30/dfy-1/fleer family.</text>
</comment>
<dbReference type="InterPro" id="IPR011990">
    <property type="entry name" value="TPR-like_helical_dom_sf"/>
</dbReference>
<evidence type="ECO:0000256" key="7">
    <source>
        <dbReference type="ARBA" id="ARBA00023273"/>
    </source>
</evidence>
<sequence>MPRRRSTATQSTLTGNENRSSLLSVLMADLELFPDRLRDLLNRLEGVSDIARSVEASTLETLSHEMHIAFEKRKQEVLEAAVRVGLGLPSTYARICSRFDAALWAVRSAVNKKVLPPTILALADTCSQVSVENESLAKRQGFAASDSAMAALSGIDLPMPGKMMDCRLFSRPKIKVNNQVNKPIREALSEVVGVRPSVKIAAYVVDMLLPVRDGDYTKAIYSMIKDQRYSDAIPVLRRQLDSSPNSRACLSLLAYCYFNTQDFINSADHYERLVRLVPQETDYKLYQAQALYQACMFDKAMKVLSTISDPLYHGRVTKLKAAIKYGEEDLVSARALLDNCAEDDPDTDINHACILYKEGRYEDALPKFATALMTQGYNPHLSYNLALCYYKLKEYNQAIKYIADIMERGIREHPELGVGMATEGIEFRSVGNTLTLHETALIEAFNLKAAIEYKIGTLDAAREALTDMPPRSEEELDAVTLHNQALINMDTKPTEGFEKLQFLLQQNPFPPETLGNLLLLYCKFGYHNLAADVMAENTHLTQKYLSQYLSGFLDALITQQTSPDDAYKKFEEIAVRHTESLRKSTKRVQEAKANQDDVAMKKAVSDFEETLESYIPVLLAQAKIYWDLEQYAQVENIFHKTVEFCSENDTWRLHVANVLFVQDNKYKEAIGFYEPLVKKNYSNLLSVDPIVLANLCVSYIMTAMNEEAEELMRKIEKEEERIHYEDPEKRVYHLSIVNLIIGTLYCSKGNYEFGISRLIRSLEPYNKKLSYETWYYTKRCILSFIENFAKRTLFPTDSFIQECLDFLDNCESFGKEVRTTEIMALEESNVHEGKNTVAYEARLLKELLLRVLIPNSLL</sequence>
<keyword evidence="10" id="KW-1185">Reference proteome</keyword>
<comment type="caution">
    <text evidence="9">The sequence shown here is derived from an EMBL/GenBank/DDBJ whole genome shotgun (WGS) entry which is preliminary data.</text>
</comment>
<evidence type="ECO:0000256" key="1">
    <source>
        <dbReference type="ARBA" id="ARBA00004138"/>
    </source>
</evidence>
<evidence type="ECO:0000256" key="2">
    <source>
        <dbReference type="ARBA" id="ARBA00009522"/>
    </source>
</evidence>
<keyword evidence="5 8" id="KW-0802">TPR repeat</keyword>
<evidence type="ECO:0000256" key="3">
    <source>
        <dbReference type="ARBA" id="ARBA00022737"/>
    </source>
</evidence>
<dbReference type="InterPro" id="IPR019734">
    <property type="entry name" value="TPR_rpt"/>
</dbReference>
<dbReference type="Gene3D" id="1.25.40.10">
    <property type="entry name" value="Tetratricopeptide repeat domain"/>
    <property type="match status" value="3"/>
</dbReference>
<dbReference type="EMBL" id="JAPXFL010000008">
    <property type="protein sequence ID" value="KAK9502455.1"/>
    <property type="molecule type" value="Genomic_DNA"/>
</dbReference>
<dbReference type="FunFam" id="1.25.40.10:FF:000211">
    <property type="entry name" value="tetratricopeptide repeat protein 30B"/>
    <property type="match status" value="1"/>
</dbReference>
<keyword evidence="7 8" id="KW-0966">Cell projection</keyword>
<organism evidence="9 10">
    <name type="scientific">Rhynocoris fuscipes</name>
    <dbReference type="NCBI Taxonomy" id="488301"/>
    <lineage>
        <taxon>Eukaryota</taxon>
        <taxon>Metazoa</taxon>
        <taxon>Ecdysozoa</taxon>
        <taxon>Arthropoda</taxon>
        <taxon>Hexapoda</taxon>
        <taxon>Insecta</taxon>
        <taxon>Pterygota</taxon>
        <taxon>Neoptera</taxon>
        <taxon>Paraneoptera</taxon>
        <taxon>Hemiptera</taxon>
        <taxon>Heteroptera</taxon>
        <taxon>Panheteroptera</taxon>
        <taxon>Cimicomorpha</taxon>
        <taxon>Reduviidae</taxon>
        <taxon>Harpactorinae</taxon>
        <taxon>Harpactorini</taxon>
        <taxon>Rhynocoris</taxon>
    </lineage>
</organism>
<evidence type="ECO:0000313" key="9">
    <source>
        <dbReference type="EMBL" id="KAK9502455.1"/>
    </source>
</evidence>
<keyword evidence="4 8" id="KW-0970">Cilium biogenesis/degradation</keyword>
<reference evidence="9 10" key="1">
    <citation type="submission" date="2022-12" db="EMBL/GenBank/DDBJ databases">
        <title>Chromosome-level genome assembly of true bugs.</title>
        <authorList>
            <person name="Ma L."/>
            <person name="Li H."/>
        </authorList>
    </citation>
    <scope>NUCLEOTIDE SEQUENCE [LARGE SCALE GENOMIC DNA]</scope>
    <source>
        <strain evidence="9">Lab_2022b</strain>
    </source>
</reference>
<dbReference type="FunFam" id="1.25.40.10:FF:000186">
    <property type="entry name" value="Tetratricopeptide repeat domain 30A"/>
    <property type="match status" value="1"/>
</dbReference>
<accession>A0AAW1D278</accession>
<proteinExistence type="inferred from homology"/>
<comment type="function">
    <text evidence="8">Required for polyglutamylation of axonemal tubulin. Plays a role in anterograde intraflagellar transport (IFT), the process by which cilia precursors are transported from the base of the cilium to the site of their incorporation at the tip.</text>
</comment>
<dbReference type="GO" id="GO:0042073">
    <property type="term" value="P:intraciliary transport"/>
    <property type="evidence" value="ECO:0007669"/>
    <property type="project" value="UniProtKB-UniRule"/>
</dbReference>
<dbReference type="SUPFAM" id="SSF48452">
    <property type="entry name" value="TPR-like"/>
    <property type="match status" value="2"/>
</dbReference>
<dbReference type="Pfam" id="PF14559">
    <property type="entry name" value="TPR_19"/>
    <property type="match status" value="1"/>
</dbReference>
<dbReference type="SMART" id="SM00028">
    <property type="entry name" value="TPR"/>
    <property type="match status" value="4"/>
</dbReference>
<dbReference type="PANTHER" id="PTHR20931:SF0">
    <property type="entry name" value="TETRATRICOPEPTIDE REPEAT PROTEIN 30"/>
    <property type="match status" value="1"/>
</dbReference>
<dbReference type="GO" id="GO:0005879">
    <property type="term" value="C:axonemal microtubule"/>
    <property type="evidence" value="ECO:0007669"/>
    <property type="project" value="UniProtKB-UniRule"/>
</dbReference>
<dbReference type="AlphaFoldDB" id="A0AAW1D278"/>
<keyword evidence="3" id="KW-0677">Repeat</keyword>
<evidence type="ECO:0000313" key="10">
    <source>
        <dbReference type="Proteomes" id="UP001461498"/>
    </source>
</evidence>
<comment type="subcellular location">
    <subcellularLocation>
        <location evidence="1 8">Cell projection</location>
        <location evidence="1 8">Cilium</location>
    </subcellularLocation>
</comment>
<evidence type="ECO:0000256" key="4">
    <source>
        <dbReference type="ARBA" id="ARBA00022794"/>
    </source>
</evidence>
<evidence type="ECO:0000256" key="6">
    <source>
        <dbReference type="ARBA" id="ARBA00023069"/>
    </source>
</evidence>
<evidence type="ECO:0000256" key="5">
    <source>
        <dbReference type="ARBA" id="ARBA00022803"/>
    </source>
</evidence>
<gene>
    <name evidence="9" type="ORF">O3M35_011231</name>
</gene>
<dbReference type="Proteomes" id="UP001461498">
    <property type="component" value="Unassembled WGS sequence"/>
</dbReference>
<dbReference type="GO" id="GO:0120170">
    <property type="term" value="F:intraciliary transport particle B binding"/>
    <property type="evidence" value="ECO:0007669"/>
    <property type="project" value="TreeGrafter"/>
</dbReference>
<protein>
    <recommendedName>
        <fullName evidence="8">Tetratricopeptide repeat protein 30</fullName>
    </recommendedName>
</protein>